<keyword evidence="1" id="KW-0648">Protein biosynthesis</keyword>
<sequence>MHNLPDSFTFHFQQLQQQKAKGKKATNFVDWAKNIIEMCSFDTVEDFWALYQHIIKPNFADKASQSLMLFRSHIKPLWEDPANANGGRFHIHLKKGFASLFWEEFILAFIGNQFTDEQGSLNGQISGAIISIRPADDILYVWTQCSDTARVTRLREMLGRVFNLQDRNNGVMDFKAFGTHPIKAV</sequence>
<keyword evidence="1" id="KW-0694">RNA-binding</keyword>
<dbReference type="InterPro" id="IPR023398">
    <property type="entry name" value="TIF_eIF4e-like"/>
</dbReference>
<dbReference type="EMBL" id="JAHDYR010000036">
    <property type="protein sequence ID" value="KAG9392572.1"/>
    <property type="molecule type" value="Genomic_DNA"/>
</dbReference>
<dbReference type="Gene3D" id="3.30.760.10">
    <property type="entry name" value="RNA Cap, Translation Initiation Factor Eif4e"/>
    <property type="match status" value="1"/>
</dbReference>
<dbReference type="GO" id="GO:0000340">
    <property type="term" value="F:RNA 7-methylguanosine cap binding"/>
    <property type="evidence" value="ECO:0007669"/>
    <property type="project" value="TreeGrafter"/>
</dbReference>
<dbReference type="Pfam" id="PF01652">
    <property type="entry name" value="IF4E"/>
    <property type="match status" value="1"/>
</dbReference>
<comment type="similarity">
    <text evidence="1">Belongs to the eukaryotic initiation factor 4E family.</text>
</comment>
<keyword evidence="1 2" id="KW-0396">Initiation factor</keyword>
<evidence type="ECO:0000256" key="1">
    <source>
        <dbReference type="RuleBase" id="RU004374"/>
    </source>
</evidence>
<dbReference type="OrthoDB" id="590761at2759"/>
<protein>
    <submittedName>
        <fullName evidence="2">Translation Initiation factor eIF- 4e</fullName>
    </submittedName>
</protein>
<keyword evidence="3" id="KW-1185">Reference proteome</keyword>
<comment type="caution">
    <text evidence="2">The sequence shown here is derived from an EMBL/GenBank/DDBJ whole genome shotgun (WGS) entry which is preliminary data.</text>
</comment>
<dbReference type="SUPFAM" id="SSF55418">
    <property type="entry name" value="eIF4e-like"/>
    <property type="match status" value="1"/>
</dbReference>
<name>A0A8J6E314_9EUKA</name>
<reference evidence="2" key="1">
    <citation type="submission" date="2021-05" db="EMBL/GenBank/DDBJ databases">
        <title>A free-living protist that lacks canonical eukaryotic 1 DNA replication and segregation systems.</title>
        <authorList>
            <person name="Salas-Leiva D.E."/>
            <person name="Tromer E.C."/>
            <person name="Curtis B.A."/>
            <person name="Jerlstrom-Hultqvist J."/>
            <person name="Kolisko M."/>
            <person name="Yi Z."/>
            <person name="Salas-Leiva J.S."/>
            <person name="Gallot-Lavallee L."/>
            <person name="Kops G.J.P.L."/>
            <person name="Archibald J.M."/>
            <person name="Simpson A.G.B."/>
            <person name="Roger A.J."/>
        </authorList>
    </citation>
    <scope>NUCLEOTIDE SEQUENCE</scope>
    <source>
        <strain evidence="2">BICM</strain>
    </source>
</reference>
<dbReference type="PANTHER" id="PTHR11960:SF18">
    <property type="entry name" value="EUKARYOTIC TRANSLATION INITIATION FACTOR 4E HOMOLOGOUS PROTEIN, ISOFORM B"/>
    <property type="match status" value="1"/>
</dbReference>
<dbReference type="Proteomes" id="UP000717585">
    <property type="component" value="Unassembled WGS sequence"/>
</dbReference>
<evidence type="ECO:0000313" key="2">
    <source>
        <dbReference type="EMBL" id="KAG9392572.1"/>
    </source>
</evidence>
<dbReference type="PANTHER" id="PTHR11960">
    <property type="entry name" value="EUKARYOTIC TRANSLATION INITIATION FACTOR 4E RELATED"/>
    <property type="match status" value="1"/>
</dbReference>
<dbReference type="AlphaFoldDB" id="A0A8J6E314"/>
<accession>A0A8J6E314</accession>
<organism evidence="2 3">
    <name type="scientific">Carpediemonas membranifera</name>
    <dbReference type="NCBI Taxonomy" id="201153"/>
    <lineage>
        <taxon>Eukaryota</taxon>
        <taxon>Metamonada</taxon>
        <taxon>Carpediemonas-like organisms</taxon>
        <taxon>Carpediemonas</taxon>
    </lineage>
</organism>
<evidence type="ECO:0000313" key="3">
    <source>
        <dbReference type="Proteomes" id="UP000717585"/>
    </source>
</evidence>
<dbReference type="GO" id="GO:0016281">
    <property type="term" value="C:eukaryotic translation initiation factor 4F complex"/>
    <property type="evidence" value="ECO:0007669"/>
    <property type="project" value="TreeGrafter"/>
</dbReference>
<dbReference type="GO" id="GO:0003743">
    <property type="term" value="F:translation initiation factor activity"/>
    <property type="evidence" value="ECO:0007669"/>
    <property type="project" value="UniProtKB-KW"/>
</dbReference>
<gene>
    <name evidence="2" type="ORF">J8273_6040</name>
</gene>
<dbReference type="InterPro" id="IPR001040">
    <property type="entry name" value="TIF_eIF_4E"/>
</dbReference>
<proteinExistence type="inferred from homology"/>